<reference evidence="1 2" key="1">
    <citation type="submission" date="2016-08" db="EMBL/GenBank/DDBJ databases">
        <title>Identification and validation of antigenic proteins from Pajaroellobacter abortibovis using de-novo genome sequence assembly and reverse vaccinology.</title>
        <authorList>
            <person name="Welly B.T."/>
            <person name="Miller M.R."/>
            <person name="Stott J.L."/>
            <person name="Blanchard M.T."/>
            <person name="Islas-Trejo A.D."/>
            <person name="O'Rourke S.M."/>
            <person name="Young A.E."/>
            <person name="Medrano J.F."/>
            <person name="Van Eenennaam A.L."/>
        </authorList>
    </citation>
    <scope>NUCLEOTIDE SEQUENCE [LARGE SCALE GENOMIC DNA]</scope>
    <source>
        <strain evidence="1 2">BTF92-0548A/99-0131</strain>
    </source>
</reference>
<evidence type="ECO:0000313" key="2">
    <source>
        <dbReference type="Proteomes" id="UP000185544"/>
    </source>
</evidence>
<organism evidence="1 2">
    <name type="scientific">Pajaroellobacter abortibovis</name>
    <dbReference type="NCBI Taxonomy" id="1882918"/>
    <lineage>
        <taxon>Bacteria</taxon>
        <taxon>Pseudomonadati</taxon>
        <taxon>Myxococcota</taxon>
        <taxon>Polyangia</taxon>
        <taxon>Polyangiales</taxon>
        <taxon>Polyangiaceae</taxon>
    </lineage>
</organism>
<dbReference type="EMBL" id="CP016908">
    <property type="protein sequence ID" value="APS00345.1"/>
    <property type="molecule type" value="Genomic_DNA"/>
</dbReference>
<sequence length="211" mass="23962">MLSKLISLKLLNKPILFLQRETDVCSCFSSKSDLRKRKGIVKTIPFTILPPEQLVQLFLEERQRIGATKKPLTTATRPTSDSSIFPSLHVDHPPPPFLESAPEGPVPPSLLLPPSPRFSPPCPTILFTRNRRLITRIQTIAQLTNFSPLAIATFYTPSTLAILDRSSRWTVHPSKDLSLHKLLIHIITKWLILSHRNRSPRPIFYRAILLL</sequence>
<dbReference type="KEGG" id="pabo:BCY86_06380"/>
<protein>
    <submittedName>
        <fullName evidence="1">Uncharacterized protein</fullName>
    </submittedName>
</protein>
<proteinExistence type="predicted"/>
<dbReference type="AlphaFoldDB" id="A0A1L6MY63"/>
<dbReference type="Proteomes" id="UP000185544">
    <property type="component" value="Chromosome"/>
</dbReference>
<accession>A0A1L6MY63</accession>
<name>A0A1L6MY63_9BACT</name>
<keyword evidence="2" id="KW-1185">Reference proteome</keyword>
<gene>
    <name evidence="1" type="ORF">BCY86_06380</name>
</gene>
<evidence type="ECO:0000313" key="1">
    <source>
        <dbReference type="EMBL" id="APS00345.1"/>
    </source>
</evidence>